<reference evidence="2" key="2">
    <citation type="submission" date="2023-06" db="EMBL/GenBank/DDBJ databases">
        <authorList>
            <consortium name="Lawrence Berkeley National Laboratory"/>
            <person name="Haridas S."/>
            <person name="Hensen N."/>
            <person name="Bonometti L."/>
            <person name="Westerberg I."/>
            <person name="Brannstrom I.O."/>
            <person name="Guillou S."/>
            <person name="Cros-Aarteil S."/>
            <person name="Calhoun S."/>
            <person name="Kuo A."/>
            <person name="Mondo S."/>
            <person name="Pangilinan J."/>
            <person name="Riley R."/>
            <person name="Labutti K."/>
            <person name="Andreopoulos B."/>
            <person name="Lipzen A."/>
            <person name="Chen C."/>
            <person name="Yanf M."/>
            <person name="Daum C."/>
            <person name="Ng V."/>
            <person name="Clum A."/>
            <person name="Steindorff A."/>
            <person name="Ohm R."/>
            <person name="Martin F."/>
            <person name="Silar P."/>
            <person name="Natvig D."/>
            <person name="Lalanne C."/>
            <person name="Gautier V."/>
            <person name="Ament-Velasquez S.L."/>
            <person name="Kruys A."/>
            <person name="Hutchinson M.I."/>
            <person name="Powell A.J."/>
            <person name="Barry K."/>
            <person name="Miller A.N."/>
            <person name="Grigoriev I.V."/>
            <person name="Debuchy R."/>
            <person name="Gladieux P."/>
            <person name="Thoren M.H."/>
            <person name="Johannesson H."/>
        </authorList>
    </citation>
    <scope>NUCLEOTIDE SEQUENCE</scope>
    <source>
        <strain evidence="2">CBS 955.72</strain>
    </source>
</reference>
<dbReference type="Proteomes" id="UP001275084">
    <property type="component" value="Unassembled WGS sequence"/>
</dbReference>
<accession>A0AAJ0M9V6</accession>
<organism evidence="2 3">
    <name type="scientific">Lasiosphaeria hispida</name>
    <dbReference type="NCBI Taxonomy" id="260671"/>
    <lineage>
        <taxon>Eukaryota</taxon>
        <taxon>Fungi</taxon>
        <taxon>Dikarya</taxon>
        <taxon>Ascomycota</taxon>
        <taxon>Pezizomycotina</taxon>
        <taxon>Sordariomycetes</taxon>
        <taxon>Sordariomycetidae</taxon>
        <taxon>Sordariales</taxon>
        <taxon>Lasiosphaeriaceae</taxon>
        <taxon>Lasiosphaeria</taxon>
    </lineage>
</organism>
<evidence type="ECO:0000256" key="1">
    <source>
        <dbReference type="SAM" id="MobiDB-lite"/>
    </source>
</evidence>
<feature type="region of interest" description="Disordered" evidence="1">
    <location>
        <begin position="55"/>
        <end position="81"/>
    </location>
</feature>
<feature type="compositionally biased region" description="Basic and acidic residues" evidence="1">
    <location>
        <begin position="215"/>
        <end position="225"/>
    </location>
</feature>
<proteinExistence type="predicted"/>
<sequence length="255" mass="26401">MSEEDKPNGRPPIAANLDQSMYRISMGLAKHSQLLSTLNKSRTTATTATTTTLKRGFSSTTKTTTPLPKPPIHTSHTSSTNPLHDIDINPAYALAPNTGIGFSTPSSAPLPGPGGARAREDAVLKTRLLGRNAAAQKAAGAENRKRAAAGGGGGSGSDSEEELGRSAVGRARGKRARVAVVANEVKGGGVEEGQRGGFDAKQLGSAEVEVAARGGEAEPEMREAESAEGAAERRKRKKRNNKKKKASSEGGIALV</sequence>
<protein>
    <submittedName>
        <fullName evidence="2">Uncharacterized protein</fullName>
    </submittedName>
</protein>
<keyword evidence="3" id="KW-1185">Reference proteome</keyword>
<feature type="region of interest" description="Disordered" evidence="1">
    <location>
        <begin position="134"/>
        <end position="255"/>
    </location>
</feature>
<comment type="caution">
    <text evidence="2">The sequence shown here is derived from an EMBL/GenBank/DDBJ whole genome shotgun (WGS) entry which is preliminary data.</text>
</comment>
<gene>
    <name evidence="2" type="ORF">B0T25DRAFT_556922</name>
</gene>
<name>A0AAJ0M9V6_9PEZI</name>
<evidence type="ECO:0000313" key="2">
    <source>
        <dbReference type="EMBL" id="KAK3344401.1"/>
    </source>
</evidence>
<dbReference type="AlphaFoldDB" id="A0AAJ0M9V6"/>
<dbReference type="EMBL" id="JAUIQD010000007">
    <property type="protein sequence ID" value="KAK3344401.1"/>
    <property type="molecule type" value="Genomic_DNA"/>
</dbReference>
<evidence type="ECO:0000313" key="3">
    <source>
        <dbReference type="Proteomes" id="UP001275084"/>
    </source>
</evidence>
<feature type="compositionally biased region" description="Basic residues" evidence="1">
    <location>
        <begin position="233"/>
        <end position="245"/>
    </location>
</feature>
<reference evidence="2" key="1">
    <citation type="journal article" date="2023" name="Mol. Phylogenet. Evol.">
        <title>Genome-scale phylogeny and comparative genomics of the fungal order Sordariales.</title>
        <authorList>
            <person name="Hensen N."/>
            <person name="Bonometti L."/>
            <person name="Westerberg I."/>
            <person name="Brannstrom I.O."/>
            <person name="Guillou S."/>
            <person name="Cros-Aarteil S."/>
            <person name="Calhoun S."/>
            <person name="Haridas S."/>
            <person name="Kuo A."/>
            <person name="Mondo S."/>
            <person name="Pangilinan J."/>
            <person name="Riley R."/>
            <person name="LaButti K."/>
            <person name="Andreopoulos B."/>
            <person name="Lipzen A."/>
            <person name="Chen C."/>
            <person name="Yan M."/>
            <person name="Daum C."/>
            <person name="Ng V."/>
            <person name="Clum A."/>
            <person name="Steindorff A."/>
            <person name="Ohm R.A."/>
            <person name="Martin F."/>
            <person name="Silar P."/>
            <person name="Natvig D.O."/>
            <person name="Lalanne C."/>
            <person name="Gautier V."/>
            <person name="Ament-Velasquez S.L."/>
            <person name="Kruys A."/>
            <person name="Hutchinson M.I."/>
            <person name="Powell A.J."/>
            <person name="Barry K."/>
            <person name="Miller A.N."/>
            <person name="Grigoriev I.V."/>
            <person name="Debuchy R."/>
            <person name="Gladieux P."/>
            <person name="Hiltunen Thoren M."/>
            <person name="Johannesson H."/>
        </authorList>
    </citation>
    <scope>NUCLEOTIDE SEQUENCE</scope>
    <source>
        <strain evidence="2">CBS 955.72</strain>
    </source>
</reference>